<dbReference type="InterPro" id="IPR027417">
    <property type="entry name" value="P-loop_NTPase"/>
</dbReference>
<dbReference type="PANTHER" id="PTHR47691">
    <property type="entry name" value="REGULATOR-RELATED"/>
    <property type="match status" value="1"/>
</dbReference>
<gene>
    <name evidence="2" type="ORF">GCM10017786_21010</name>
</gene>
<dbReference type="CDD" id="cd06170">
    <property type="entry name" value="LuxR_C_like"/>
    <property type="match status" value="1"/>
</dbReference>
<dbReference type="EMBL" id="BNAU01000002">
    <property type="protein sequence ID" value="GHE88794.1"/>
    <property type="molecule type" value="Genomic_DNA"/>
</dbReference>
<dbReference type="PRINTS" id="PR00038">
    <property type="entry name" value="HTHLUXR"/>
</dbReference>
<organism evidence="2 3">
    <name type="scientific">Amycolatopsis deserti</name>
    <dbReference type="NCBI Taxonomy" id="185696"/>
    <lineage>
        <taxon>Bacteria</taxon>
        <taxon>Bacillati</taxon>
        <taxon>Actinomycetota</taxon>
        <taxon>Actinomycetes</taxon>
        <taxon>Pseudonocardiales</taxon>
        <taxon>Pseudonocardiaceae</taxon>
        <taxon>Amycolatopsis</taxon>
    </lineage>
</organism>
<dbReference type="InterPro" id="IPR026000">
    <property type="entry name" value="Apc5_dom"/>
</dbReference>
<dbReference type="Proteomes" id="UP000605897">
    <property type="component" value="Unassembled WGS sequence"/>
</dbReference>
<proteinExistence type="predicted"/>
<dbReference type="Pfam" id="PF00196">
    <property type="entry name" value="GerE"/>
    <property type="match status" value="1"/>
</dbReference>
<evidence type="ECO:0000313" key="2">
    <source>
        <dbReference type="EMBL" id="GHE88794.1"/>
    </source>
</evidence>
<name>A0ABQ3IQN3_9PSEU</name>
<dbReference type="Gene3D" id="1.10.10.10">
    <property type="entry name" value="Winged helix-like DNA-binding domain superfamily/Winged helix DNA-binding domain"/>
    <property type="match status" value="1"/>
</dbReference>
<dbReference type="InterPro" id="IPR011990">
    <property type="entry name" value="TPR-like_helical_dom_sf"/>
</dbReference>
<dbReference type="InterPro" id="IPR036388">
    <property type="entry name" value="WH-like_DNA-bd_sf"/>
</dbReference>
<dbReference type="PROSITE" id="PS50043">
    <property type="entry name" value="HTH_LUXR_2"/>
    <property type="match status" value="1"/>
</dbReference>
<dbReference type="PRINTS" id="PR00364">
    <property type="entry name" value="DISEASERSIST"/>
</dbReference>
<dbReference type="SMART" id="SM00421">
    <property type="entry name" value="HTH_LUXR"/>
    <property type="match status" value="1"/>
</dbReference>
<keyword evidence="3" id="KW-1185">Reference proteome</keyword>
<dbReference type="RefSeq" id="WP_191244320.1">
    <property type="nucleotide sequence ID" value="NZ_BNAU01000002.1"/>
</dbReference>
<protein>
    <submittedName>
        <fullName evidence="2">LuxR family transcriptional regulator</fullName>
    </submittedName>
</protein>
<dbReference type="InterPro" id="IPR000792">
    <property type="entry name" value="Tscrpt_reg_LuxR_C"/>
</dbReference>
<evidence type="ECO:0000259" key="1">
    <source>
        <dbReference type="PROSITE" id="PS50043"/>
    </source>
</evidence>
<accession>A0ABQ3IQN3</accession>
<dbReference type="InterPro" id="IPR016032">
    <property type="entry name" value="Sig_transdc_resp-reg_C-effctor"/>
</dbReference>
<dbReference type="Gene3D" id="1.25.40.10">
    <property type="entry name" value="Tetratricopeptide repeat domain"/>
    <property type="match status" value="2"/>
</dbReference>
<sequence>MAEKPSTVPADLTSFVGRRQDVAAVRQLLTTARLVTLTGIGGVGKTRLALSVAAEVRRAFPDGTCLVELASLKDPALLPHTVVDALGISEQSARPPAAIVCDHLRDRRMLLVLDNCEHLIDAAGELTGQVLRAAPHVRVLATSRQALRLTGEHVFPVPPLPVPEPGEPLEPGTATRFPAVALFAERSAAVVPGFELTAANEQAVVRLCRRLEGIPLAIELAAVRLRVLSVDDLERRLDDRFQLLREGNRDDPERHRTLQALVDWSYELCTPGEQVLWARASVFAGGFDAAALEAVCTDETLPARAVLDTVAGLLDKSVFIREDRDGHARFAILETLREYGQARLAETGAESAVHHRHRDYYAGLLEQADTEWGGPRQLEWAGRLRAEHANLRRAFEACLSDRGTARRGLRMAGMVWFWLAMDHITEGRLWLERALPLCPEPTRERAWGLATTAYLASVQGDEPGATRLARQAAELAEHLDDPGVRAYAKHVLAVGHYFDADLSEAIALFDEALEQYEQSEVEQQYPDLLRTEMACVLVLAGDFDRAARVLEEFFDHCAQVGERWQFSYALWVRGLLNLLAGKPEQAEADLTEAIRIKRMFHDTLGLALALDLLAWTMAAQGHGDRAAALFGGSATLWGSLGSPLVGSVHLIEHHARFEQMARKQLGEAEFQAAFDRGRALHPDAAFALALGELSTASAATRKQGSVLTKREREVAELVAEGLTNRDIAARLVLSTRTVDGHVEKALTKLGFTTRTQIANWIAQQRKNAG</sequence>
<dbReference type="Pfam" id="PF13401">
    <property type="entry name" value="AAA_22"/>
    <property type="match status" value="1"/>
</dbReference>
<comment type="caution">
    <text evidence="2">The sequence shown here is derived from an EMBL/GenBank/DDBJ whole genome shotgun (WGS) entry which is preliminary data.</text>
</comment>
<dbReference type="PANTHER" id="PTHR47691:SF3">
    <property type="entry name" value="HTH-TYPE TRANSCRIPTIONAL REGULATOR RV0890C-RELATED"/>
    <property type="match status" value="1"/>
</dbReference>
<evidence type="ECO:0000313" key="3">
    <source>
        <dbReference type="Proteomes" id="UP000605897"/>
    </source>
</evidence>
<dbReference type="SUPFAM" id="SSF52540">
    <property type="entry name" value="P-loop containing nucleoside triphosphate hydrolases"/>
    <property type="match status" value="1"/>
</dbReference>
<dbReference type="SUPFAM" id="SSF46894">
    <property type="entry name" value="C-terminal effector domain of the bipartite response regulators"/>
    <property type="match status" value="1"/>
</dbReference>
<dbReference type="Pfam" id="PF12862">
    <property type="entry name" value="ANAPC5"/>
    <property type="match status" value="1"/>
</dbReference>
<dbReference type="InterPro" id="IPR049945">
    <property type="entry name" value="AAA_22"/>
</dbReference>
<reference evidence="3" key="1">
    <citation type="journal article" date="2019" name="Int. J. Syst. Evol. Microbiol.">
        <title>The Global Catalogue of Microorganisms (GCM) 10K type strain sequencing project: providing services to taxonomists for standard genome sequencing and annotation.</title>
        <authorList>
            <consortium name="The Broad Institute Genomics Platform"/>
            <consortium name="The Broad Institute Genome Sequencing Center for Infectious Disease"/>
            <person name="Wu L."/>
            <person name="Ma J."/>
        </authorList>
    </citation>
    <scope>NUCLEOTIDE SEQUENCE [LARGE SCALE GENOMIC DNA]</scope>
    <source>
        <strain evidence="3">CGMCC 4.7677</strain>
    </source>
</reference>
<dbReference type="SUPFAM" id="SSF48452">
    <property type="entry name" value="TPR-like"/>
    <property type="match status" value="1"/>
</dbReference>
<dbReference type="Gene3D" id="3.40.50.300">
    <property type="entry name" value="P-loop containing nucleotide triphosphate hydrolases"/>
    <property type="match status" value="1"/>
</dbReference>
<feature type="domain" description="HTH luxR-type" evidence="1">
    <location>
        <begin position="700"/>
        <end position="765"/>
    </location>
</feature>